<dbReference type="EMBL" id="KB095858">
    <property type="protein sequence ID" value="ESO10802.1"/>
    <property type="molecule type" value="Genomic_DNA"/>
</dbReference>
<feature type="region of interest" description="Disordered" evidence="4">
    <location>
        <begin position="366"/>
        <end position="394"/>
    </location>
</feature>
<dbReference type="PANTHER" id="PTHR12062">
    <property type="entry name" value="N-ACETYLGLUCOSAMINYLTRANSFERASE VI"/>
    <property type="match status" value="1"/>
</dbReference>
<dbReference type="GO" id="GO:0005793">
    <property type="term" value="C:endoplasmic reticulum-Golgi intermediate compartment"/>
    <property type="evidence" value="ECO:0000318"/>
    <property type="project" value="GO_Central"/>
</dbReference>
<keyword evidence="3" id="KW-0808">Transferase</keyword>
<dbReference type="GO" id="GO:0006487">
    <property type="term" value="P:protein N-linked glycosylation"/>
    <property type="evidence" value="ECO:0000318"/>
    <property type="project" value="GO_Central"/>
</dbReference>
<dbReference type="KEGG" id="hro:HELRODRAFT_72364"/>
<dbReference type="InterPro" id="IPR057279">
    <property type="entry name" value="MGAT4"/>
</dbReference>
<organism evidence="8 9">
    <name type="scientific">Helobdella robusta</name>
    <name type="common">Californian leech</name>
    <dbReference type="NCBI Taxonomy" id="6412"/>
    <lineage>
        <taxon>Eukaryota</taxon>
        <taxon>Metazoa</taxon>
        <taxon>Spiralia</taxon>
        <taxon>Lophotrochozoa</taxon>
        <taxon>Annelida</taxon>
        <taxon>Clitellata</taxon>
        <taxon>Hirudinea</taxon>
        <taxon>Rhynchobdellida</taxon>
        <taxon>Glossiphoniidae</taxon>
        <taxon>Helobdella</taxon>
    </lineage>
</organism>
<dbReference type="GO" id="GO:0005783">
    <property type="term" value="C:endoplasmic reticulum"/>
    <property type="evidence" value="ECO:0000318"/>
    <property type="project" value="GO_Central"/>
</dbReference>
<dbReference type="InterPro" id="IPR006759">
    <property type="entry name" value="Glyco_transf_54"/>
</dbReference>
<dbReference type="EMBL" id="AMQM01002750">
    <property type="status" value="NOT_ANNOTATED_CDS"/>
    <property type="molecule type" value="Genomic_DNA"/>
</dbReference>
<dbReference type="OrthoDB" id="2016523at2759"/>
<evidence type="ECO:0000256" key="3">
    <source>
        <dbReference type="ARBA" id="ARBA00022679"/>
    </source>
</evidence>
<evidence type="ECO:0000259" key="5">
    <source>
        <dbReference type="Pfam" id="PF04666"/>
    </source>
</evidence>
<dbReference type="AlphaFoldDB" id="T1G0Y9"/>
<evidence type="ECO:0008006" key="10">
    <source>
        <dbReference type="Google" id="ProtNLM"/>
    </source>
</evidence>
<sequence>MSLPNIYTYLPHLQGMPHAIQPWFKKSKNRYRVTLVMGIPTIKRDKQSYLINTLRSLLDNLNDKEKMDAIVVVSICEVYQNFINQTIRDIEANFKQDMDKGLLEIIVPSPYYYPNLDDLEDKFGDTMERVKWRTKQNLDYSYLMMYARSRGFYYLQLEDDIISKQGYFESIKSYANTHLSEKWLLLEFSHLGFIGKLFRSSDVPLVTEFFLMFHRDKPVDWLLDHLLYVKVCNPEKSNKHCFQSMESLRRRYKPSLFQHVGTYSSLKGKLQKLKDKDFKKDMLFKVHTNPSAEITTSIRSYKTYLINMAYAGSTFFWGQSPEKDDFVLFLFDEPICVGKYLFRSGDVEHPGDKFYNTSVEVLQATETSNKTTTDHPKQQRRTNSPMPKTDDDDYVEVGKFDNVSGLAQGSVPANLCPIKAVRLKVNSPSETWVILSEVREDFQSES</sequence>
<gene>
    <name evidence="8" type="primary">20214737</name>
    <name evidence="7" type="ORF">HELRODRAFT_72364</name>
</gene>
<dbReference type="InterPro" id="IPR056576">
    <property type="entry name" value="MGAT4_A/B/C_C"/>
</dbReference>
<accession>T1G0Y9</accession>
<feature type="domain" description="MGAT4 A/B/C C-terminal" evidence="6">
    <location>
        <begin position="292"/>
        <end position="437"/>
    </location>
</feature>
<dbReference type="HOGENOM" id="CLU_027046_3_0_1"/>
<dbReference type="PANTHER" id="PTHR12062:SF9">
    <property type="entry name" value="ALPHA-1,3-MANNOSYL-GLYCOPROTEIN 4-BETA-N-ACETYLGLUCOSAMINYLTRANSFERASE A, ISOFORM A"/>
    <property type="match status" value="1"/>
</dbReference>
<proteinExistence type="predicted"/>
<dbReference type="EnsemblMetazoa" id="HelroT72364">
    <property type="protein sequence ID" value="HelroP72364"/>
    <property type="gene ID" value="HelroG72364"/>
</dbReference>
<dbReference type="GO" id="GO:0008375">
    <property type="term" value="F:acetylglucosaminyltransferase activity"/>
    <property type="evidence" value="ECO:0000318"/>
    <property type="project" value="GO_Central"/>
</dbReference>
<reference evidence="9" key="1">
    <citation type="submission" date="2012-12" db="EMBL/GenBank/DDBJ databases">
        <authorList>
            <person name="Hellsten U."/>
            <person name="Grimwood J."/>
            <person name="Chapman J.A."/>
            <person name="Shapiro H."/>
            <person name="Aerts A."/>
            <person name="Otillar R.P."/>
            <person name="Terry A.Y."/>
            <person name="Boore J.L."/>
            <person name="Simakov O."/>
            <person name="Marletaz F."/>
            <person name="Cho S.-J."/>
            <person name="Edsinger-Gonzales E."/>
            <person name="Havlak P."/>
            <person name="Kuo D.-H."/>
            <person name="Larsson T."/>
            <person name="Lv J."/>
            <person name="Arendt D."/>
            <person name="Savage R."/>
            <person name="Osoegawa K."/>
            <person name="de Jong P."/>
            <person name="Lindberg D.R."/>
            <person name="Seaver E.C."/>
            <person name="Weisblat D.A."/>
            <person name="Putnam N.H."/>
            <person name="Grigoriev I.V."/>
            <person name="Rokhsar D.S."/>
        </authorList>
    </citation>
    <scope>NUCLEOTIDE SEQUENCE</scope>
</reference>
<evidence type="ECO:0000313" key="9">
    <source>
        <dbReference type="Proteomes" id="UP000015101"/>
    </source>
</evidence>
<dbReference type="eggNOG" id="ENOG502QPQJ">
    <property type="taxonomic scope" value="Eukaryota"/>
</dbReference>
<keyword evidence="9" id="KW-1185">Reference proteome</keyword>
<dbReference type="RefSeq" id="XP_009011071.1">
    <property type="nucleotide sequence ID" value="XM_009012823.1"/>
</dbReference>
<evidence type="ECO:0000313" key="8">
    <source>
        <dbReference type="EnsemblMetazoa" id="HelroP72364"/>
    </source>
</evidence>
<dbReference type="Pfam" id="PF23524">
    <property type="entry name" value="MGAT4A_C"/>
    <property type="match status" value="1"/>
</dbReference>
<dbReference type="FunCoup" id="T1G0Y9">
    <property type="interactions" value="864"/>
</dbReference>
<dbReference type="CTD" id="20214737"/>
<evidence type="ECO:0000313" key="7">
    <source>
        <dbReference type="EMBL" id="ESO10802.1"/>
    </source>
</evidence>
<keyword evidence="2" id="KW-0328">Glycosyltransferase</keyword>
<evidence type="ECO:0000256" key="4">
    <source>
        <dbReference type="SAM" id="MobiDB-lite"/>
    </source>
</evidence>
<reference evidence="8" key="3">
    <citation type="submission" date="2015-06" db="UniProtKB">
        <authorList>
            <consortium name="EnsemblMetazoa"/>
        </authorList>
    </citation>
    <scope>IDENTIFICATION</scope>
</reference>
<dbReference type="STRING" id="6412.T1G0Y9"/>
<name>T1G0Y9_HELRO</name>
<dbReference type="Pfam" id="PF04666">
    <property type="entry name" value="MGAT4_cons"/>
    <property type="match status" value="1"/>
</dbReference>
<comment type="pathway">
    <text evidence="1">Protein modification; protein glycosylation.</text>
</comment>
<protein>
    <recommendedName>
        <fullName evidence="10">Alpha-1,3-mannosyl-glycoprotein 4-beta-N-acetylglucosaminyltransferase B</fullName>
    </recommendedName>
</protein>
<dbReference type="OMA" id="ICHPEKD"/>
<evidence type="ECO:0000259" key="6">
    <source>
        <dbReference type="Pfam" id="PF23524"/>
    </source>
</evidence>
<feature type="domain" description="MGAT4 conserved region" evidence="5">
    <location>
        <begin position="2"/>
        <end position="278"/>
    </location>
</feature>
<dbReference type="Proteomes" id="UP000015101">
    <property type="component" value="Unassembled WGS sequence"/>
</dbReference>
<evidence type="ECO:0000256" key="1">
    <source>
        <dbReference type="ARBA" id="ARBA00004922"/>
    </source>
</evidence>
<reference evidence="7 9" key="2">
    <citation type="journal article" date="2013" name="Nature">
        <title>Insights into bilaterian evolution from three spiralian genomes.</title>
        <authorList>
            <person name="Simakov O."/>
            <person name="Marletaz F."/>
            <person name="Cho S.J."/>
            <person name="Edsinger-Gonzales E."/>
            <person name="Havlak P."/>
            <person name="Hellsten U."/>
            <person name="Kuo D.H."/>
            <person name="Larsson T."/>
            <person name="Lv J."/>
            <person name="Arendt D."/>
            <person name="Savage R."/>
            <person name="Osoegawa K."/>
            <person name="de Jong P."/>
            <person name="Grimwood J."/>
            <person name="Chapman J.A."/>
            <person name="Shapiro H."/>
            <person name="Aerts A."/>
            <person name="Otillar R.P."/>
            <person name="Terry A.Y."/>
            <person name="Boore J.L."/>
            <person name="Grigoriev I.V."/>
            <person name="Lindberg D.R."/>
            <person name="Seaver E.C."/>
            <person name="Weisblat D.A."/>
            <person name="Putnam N.H."/>
            <person name="Rokhsar D.S."/>
        </authorList>
    </citation>
    <scope>NUCLEOTIDE SEQUENCE</scope>
</reference>
<dbReference type="InParanoid" id="T1G0Y9"/>
<dbReference type="GO" id="GO:0005795">
    <property type="term" value="C:Golgi stack"/>
    <property type="evidence" value="ECO:0000318"/>
    <property type="project" value="GO_Central"/>
</dbReference>
<dbReference type="GeneID" id="20214737"/>
<evidence type="ECO:0000256" key="2">
    <source>
        <dbReference type="ARBA" id="ARBA00022676"/>
    </source>
</evidence>